<evidence type="ECO:0000256" key="2">
    <source>
        <dbReference type="SAM" id="SignalP"/>
    </source>
</evidence>
<dbReference type="PROSITE" id="PS51257">
    <property type="entry name" value="PROKAR_LIPOPROTEIN"/>
    <property type="match status" value="1"/>
</dbReference>
<dbReference type="EMBL" id="BJLF01000004">
    <property type="protein sequence ID" value="GEA50198.1"/>
    <property type="molecule type" value="Genomic_DNA"/>
</dbReference>
<protein>
    <recommendedName>
        <fullName evidence="3">Alginate lyase 2 domain-containing protein</fullName>
    </recommendedName>
</protein>
<evidence type="ECO:0000259" key="3">
    <source>
        <dbReference type="Pfam" id="PF08787"/>
    </source>
</evidence>
<feature type="chain" id="PRO_5021488643" description="Alginate lyase 2 domain-containing protein" evidence="2">
    <location>
        <begin position="24"/>
        <end position="327"/>
    </location>
</feature>
<organism evidence="4 5">
    <name type="scientific">Vibrio inusitatus NBRC 102082</name>
    <dbReference type="NCBI Taxonomy" id="1219070"/>
    <lineage>
        <taxon>Bacteria</taxon>
        <taxon>Pseudomonadati</taxon>
        <taxon>Pseudomonadota</taxon>
        <taxon>Gammaproteobacteria</taxon>
        <taxon>Vibrionales</taxon>
        <taxon>Vibrionaceae</taxon>
        <taxon>Vibrio</taxon>
    </lineage>
</organism>
<evidence type="ECO:0000313" key="5">
    <source>
        <dbReference type="Proteomes" id="UP000318717"/>
    </source>
</evidence>
<dbReference type="OrthoDB" id="5860115at2"/>
<gene>
    <name evidence="4" type="ORF">VIN01S_10020</name>
</gene>
<dbReference type="Proteomes" id="UP000318717">
    <property type="component" value="Unassembled WGS sequence"/>
</dbReference>
<evidence type="ECO:0000256" key="1">
    <source>
        <dbReference type="SAM" id="MobiDB-lite"/>
    </source>
</evidence>
<accession>A0A4Y3HT13</accession>
<feature type="compositionally biased region" description="Low complexity" evidence="1">
    <location>
        <begin position="21"/>
        <end position="49"/>
    </location>
</feature>
<dbReference type="InterPro" id="IPR013320">
    <property type="entry name" value="ConA-like_dom_sf"/>
</dbReference>
<feature type="domain" description="Alginate lyase 2" evidence="3">
    <location>
        <begin position="53"/>
        <end position="326"/>
    </location>
</feature>
<feature type="region of interest" description="Disordered" evidence="1">
    <location>
        <begin position="21"/>
        <end position="52"/>
    </location>
</feature>
<keyword evidence="5" id="KW-1185">Reference proteome</keyword>
<evidence type="ECO:0000313" key="4">
    <source>
        <dbReference type="EMBL" id="GEA50198.1"/>
    </source>
</evidence>
<name>A0A4Y3HT13_9VIBR</name>
<dbReference type="InterPro" id="IPR014895">
    <property type="entry name" value="Alginate_lyase_2"/>
</dbReference>
<dbReference type="Gene3D" id="2.60.120.200">
    <property type="match status" value="1"/>
</dbReference>
<dbReference type="Pfam" id="PF08787">
    <property type="entry name" value="Alginate_lyase2"/>
    <property type="match status" value="1"/>
</dbReference>
<comment type="caution">
    <text evidence="4">The sequence shown here is derived from an EMBL/GenBank/DDBJ whole genome shotgun (WGS) entry which is preliminary data.</text>
</comment>
<dbReference type="RefSeq" id="WP_141344597.1">
    <property type="nucleotide sequence ID" value="NZ_BJLF01000004.1"/>
</dbReference>
<proteinExistence type="predicted"/>
<reference evidence="4 5" key="1">
    <citation type="submission" date="2019-06" db="EMBL/GenBank/DDBJ databases">
        <title>Whole genome shotgun sequence of Vibrio inusitatus NBRC 102082.</title>
        <authorList>
            <person name="Hosoyama A."/>
            <person name="Uohara A."/>
            <person name="Ohji S."/>
            <person name="Ichikawa N."/>
        </authorList>
    </citation>
    <scope>NUCLEOTIDE SEQUENCE [LARGE SCALE GENOMIC DNA]</scope>
    <source>
        <strain evidence="4 5">NBRC 102082</strain>
    </source>
</reference>
<dbReference type="SUPFAM" id="SSF49899">
    <property type="entry name" value="Concanavalin A-like lectins/glucanases"/>
    <property type="match status" value="1"/>
</dbReference>
<feature type="signal peptide" evidence="2">
    <location>
        <begin position="1"/>
        <end position="23"/>
    </location>
</feature>
<dbReference type="AlphaFoldDB" id="A0A4Y3HT13"/>
<sequence>MKKNILAVSLLSILLVGCNSDSGGSNSPSTPSNPENPSNPSTPPDSTEPGDGWSIEQWKITIPVSESYYKEHLGVSSGLNSRDSAAELLPNKCSGKDIFSLETSLPYFYVADNNDVHFIVDLGDAGIATTTNTKYARSELRELYNYNASSVCSSSTQNWKVEDNSNHQLQAQLQIEDYPNISGNDPKVIVGQVHGYKIKQALIKLQWEGGNKPIRAILNNTFLPDDQSCSYCKSFSVDLGKADANTNWRYNIEVNEEGIVLEAAGVSKSFAWGEKIENTGYALDPNWAHSSNSFYFKAGIYPQIEPSTSLSGQIFDVSFSEIKITHQ</sequence>
<keyword evidence="2" id="KW-0732">Signal</keyword>